<accession>A0A518K0J5</accession>
<dbReference type="AlphaFoldDB" id="A0A518K0J5"/>
<dbReference type="InterPro" id="IPR038296">
    <property type="entry name" value="ParD_sf"/>
</dbReference>
<name>A0A518K0J5_9BACT</name>
<dbReference type="OrthoDB" id="284431at2"/>
<sequence length="74" mass="8048">MNIELPREAMQFVEGLVASGEYDSANEAVVDGVRLLMGRQQLRSDIQKGIAELDAGLGINGDEVFADLDQRPQS</sequence>
<protein>
    <recommendedName>
        <fullName evidence="3">Antitoxin ParD1</fullName>
    </recommendedName>
</protein>
<dbReference type="Proteomes" id="UP000315082">
    <property type="component" value="Chromosome"/>
</dbReference>
<evidence type="ECO:0000313" key="1">
    <source>
        <dbReference type="EMBL" id="QDV71323.1"/>
    </source>
</evidence>
<evidence type="ECO:0008006" key="3">
    <source>
        <dbReference type="Google" id="ProtNLM"/>
    </source>
</evidence>
<proteinExistence type="predicted"/>
<dbReference type="RefSeq" id="WP_145101771.1">
    <property type="nucleotide sequence ID" value="NZ_CP036348.1"/>
</dbReference>
<organism evidence="1 2">
    <name type="scientific">Rosistilla carotiformis</name>
    <dbReference type="NCBI Taxonomy" id="2528017"/>
    <lineage>
        <taxon>Bacteria</taxon>
        <taxon>Pseudomonadati</taxon>
        <taxon>Planctomycetota</taxon>
        <taxon>Planctomycetia</taxon>
        <taxon>Pirellulales</taxon>
        <taxon>Pirellulaceae</taxon>
        <taxon>Rosistilla</taxon>
    </lineage>
</organism>
<dbReference type="InterPro" id="IPR010985">
    <property type="entry name" value="Ribbon_hlx_hlx"/>
</dbReference>
<keyword evidence="2" id="KW-1185">Reference proteome</keyword>
<dbReference type="Gene3D" id="6.10.10.120">
    <property type="entry name" value="Antitoxin ParD1-like"/>
    <property type="match status" value="1"/>
</dbReference>
<dbReference type="GO" id="GO:0006355">
    <property type="term" value="P:regulation of DNA-templated transcription"/>
    <property type="evidence" value="ECO:0007669"/>
    <property type="project" value="InterPro"/>
</dbReference>
<evidence type="ECO:0000313" key="2">
    <source>
        <dbReference type="Proteomes" id="UP000315082"/>
    </source>
</evidence>
<dbReference type="SUPFAM" id="SSF47598">
    <property type="entry name" value="Ribbon-helix-helix"/>
    <property type="match status" value="1"/>
</dbReference>
<dbReference type="KEGG" id="rcf:Poly24_50580"/>
<reference evidence="1 2" key="1">
    <citation type="submission" date="2019-02" db="EMBL/GenBank/DDBJ databases">
        <title>Deep-cultivation of Planctomycetes and their phenomic and genomic characterization uncovers novel biology.</title>
        <authorList>
            <person name="Wiegand S."/>
            <person name="Jogler M."/>
            <person name="Boedeker C."/>
            <person name="Pinto D."/>
            <person name="Vollmers J."/>
            <person name="Rivas-Marin E."/>
            <person name="Kohn T."/>
            <person name="Peeters S.H."/>
            <person name="Heuer A."/>
            <person name="Rast P."/>
            <person name="Oberbeckmann S."/>
            <person name="Bunk B."/>
            <person name="Jeske O."/>
            <person name="Meyerdierks A."/>
            <person name="Storesund J.E."/>
            <person name="Kallscheuer N."/>
            <person name="Luecker S."/>
            <person name="Lage O.M."/>
            <person name="Pohl T."/>
            <person name="Merkel B.J."/>
            <person name="Hornburger P."/>
            <person name="Mueller R.-W."/>
            <person name="Bruemmer F."/>
            <person name="Labrenz M."/>
            <person name="Spormann A.M."/>
            <person name="Op den Camp H."/>
            <person name="Overmann J."/>
            <person name="Amann R."/>
            <person name="Jetten M.S.M."/>
            <person name="Mascher T."/>
            <person name="Medema M.H."/>
            <person name="Devos D.P."/>
            <person name="Kaster A.-K."/>
            <person name="Ovreas L."/>
            <person name="Rohde M."/>
            <person name="Galperin M.Y."/>
            <person name="Jogler C."/>
        </authorList>
    </citation>
    <scope>NUCLEOTIDE SEQUENCE [LARGE SCALE GENOMIC DNA]</scope>
    <source>
        <strain evidence="1 2">Poly24</strain>
    </source>
</reference>
<dbReference type="EMBL" id="CP036348">
    <property type="protein sequence ID" value="QDV71323.1"/>
    <property type="molecule type" value="Genomic_DNA"/>
</dbReference>
<gene>
    <name evidence="1" type="ORF">Poly24_50580</name>
</gene>